<proteinExistence type="predicted"/>
<feature type="compositionally biased region" description="Polar residues" evidence="1">
    <location>
        <begin position="71"/>
        <end position="89"/>
    </location>
</feature>
<organism evidence="2 3">
    <name type="scientific">Methylobacterium tardum</name>
    <dbReference type="NCBI Taxonomy" id="374432"/>
    <lineage>
        <taxon>Bacteria</taxon>
        <taxon>Pseudomonadati</taxon>
        <taxon>Pseudomonadota</taxon>
        <taxon>Alphaproteobacteria</taxon>
        <taxon>Hyphomicrobiales</taxon>
        <taxon>Methylobacteriaceae</taxon>
        <taxon>Methylobacterium</taxon>
    </lineage>
</organism>
<evidence type="ECO:0000256" key="1">
    <source>
        <dbReference type="SAM" id="MobiDB-lite"/>
    </source>
</evidence>
<protein>
    <recommendedName>
        <fullName evidence="4">PepSY domain-containing protein</fullName>
    </recommendedName>
</protein>
<accession>A0AA37TLA5</accession>
<feature type="region of interest" description="Disordered" evidence="1">
    <location>
        <begin position="141"/>
        <end position="162"/>
    </location>
</feature>
<evidence type="ECO:0008006" key="4">
    <source>
        <dbReference type="Google" id="ProtNLM"/>
    </source>
</evidence>
<name>A0AA37TLA5_9HYPH</name>
<sequence>MESLGERGYRLPQTGFALKGTYRPSVELVFVKPSTESIMRIPLALVLATLLGSSAVAQTTVTGTPAAPDAKTSQQSGGQESVTRPNTDKMTPGGTGTAGTVKLEKGANSFTEGEARSRLAKAGYTDAKDLKKDADGIWRGTATHGGQSVQVGLDFKGNVSAQ</sequence>
<dbReference type="Proteomes" id="UP001157440">
    <property type="component" value="Unassembled WGS sequence"/>
</dbReference>
<evidence type="ECO:0000313" key="3">
    <source>
        <dbReference type="Proteomes" id="UP001157440"/>
    </source>
</evidence>
<gene>
    <name evidence="2" type="ORF">GCM10007890_41500</name>
</gene>
<dbReference type="AlphaFoldDB" id="A0AA37TLA5"/>
<evidence type="ECO:0000313" key="2">
    <source>
        <dbReference type="EMBL" id="GLS72137.1"/>
    </source>
</evidence>
<feature type="region of interest" description="Disordered" evidence="1">
    <location>
        <begin position="62"/>
        <end position="125"/>
    </location>
</feature>
<dbReference type="EMBL" id="BSPL01000020">
    <property type="protein sequence ID" value="GLS72137.1"/>
    <property type="molecule type" value="Genomic_DNA"/>
</dbReference>
<keyword evidence="3" id="KW-1185">Reference proteome</keyword>
<reference evidence="3" key="1">
    <citation type="journal article" date="2019" name="Int. J. Syst. Evol. Microbiol.">
        <title>The Global Catalogue of Microorganisms (GCM) 10K type strain sequencing project: providing services to taxonomists for standard genome sequencing and annotation.</title>
        <authorList>
            <consortium name="The Broad Institute Genomics Platform"/>
            <consortium name="The Broad Institute Genome Sequencing Center for Infectious Disease"/>
            <person name="Wu L."/>
            <person name="Ma J."/>
        </authorList>
    </citation>
    <scope>NUCLEOTIDE SEQUENCE [LARGE SCALE GENOMIC DNA]</scope>
    <source>
        <strain evidence="3">NBRC 103632</strain>
    </source>
</reference>
<comment type="caution">
    <text evidence="2">The sequence shown here is derived from an EMBL/GenBank/DDBJ whole genome shotgun (WGS) entry which is preliminary data.</text>
</comment>